<evidence type="ECO:0000313" key="3">
    <source>
        <dbReference type="EMBL" id="KAG2873418.1"/>
    </source>
</evidence>
<gene>
    <name evidence="1" type="ORF">PC113_g25173</name>
    <name evidence="2" type="ORF">PC115_g25050</name>
    <name evidence="3" type="ORF">PC117_g27810</name>
    <name evidence="4" type="ORF">PC118_g25184</name>
</gene>
<comment type="caution">
    <text evidence="3">The sequence shown here is derived from an EMBL/GenBank/DDBJ whole genome shotgun (WGS) entry which is preliminary data.</text>
</comment>
<proteinExistence type="predicted"/>
<dbReference type="Proteomes" id="UP000735874">
    <property type="component" value="Unassembled WGS sequence"/>
</dbReference>
<evidence type="ECO:0000313" key="4">
    <source>
        <dbReference type="EMBL" id="KAG2951417.1"/>
    </source>
</evidence>
<dbReference type="EMBL" id="RCML01003974">
    <property type="protein sequence ID" value="KAG2951417.1"/>
    <property type="molecule type" value="Genomic_DNA"/>
</dbReference>
<dbReference type="EMBL" id="RCMI01004126">
    <property type="protein sequence ID" value="KAG2870681.1"/>
    <property type="molecule type" value="Genomic_DNA"/>
</dbReference>
<dbReference type="AlphaFoldDB" id="A0A8T1JCA2"/>
<reference evidence="3" key="1">
    <citation type="submission" date="2018-10" db="EMBL/GenBank/DDBJ databases">
        <title>Effector identification in a new, highly contiguous assembly of the strawberry crown rot pathogen Phytophthora cactorum.</title>
        <authorList>
            <person name="Armitage A.D."/>
            <person name="Nellist C.F."/>
            <person name="Bates H."/>
            <person name="Vickerstaff R.J."/>
            <person name="Harrison R.J."/>
        </authorList>
    </citation>
    <scope>NUCLEOTIDE SEQUENCE</scope>
    <source>
        <strain evidence="1">15-7</strain>
        <strain evidence="2">4032</strain>
        <strain evidence="3">4040</strain>
        <strain evidence="4">P415</strain>
    </source>
</reference>
<evidence type="ECO:0000313" key="1">
    <source>
        <dbReference type="EMBL" id="KAG2796177.1"/>
    </source>
</evidence>
<sequence length="57" mass="6220">WCLGSSKPPLVGKLRQQARRLVPPSRECRKSSEFCRASIPCSTCGPAQFSGRGDDLV</sequence>
<evidence type="ECO:0000313" key="5">
    <source>
        <dbReference type="Proteomes" id="UP000736787"/>
    </source>
</evidence>
<dbReference type="Proteomes" id="UP000774804">
    <property type="component" value="Unassembled WGS sequence"/>
</dbReference>
<protein>
    <submittedName>
        <fullName evidence="3">Uncharacterized protein</fullName>
    </submittedName>
</protein>
<dbReference type="EMBL" id="RCMK01003824">
    <property type="protein sequence ID" value="KAG2873418.1"/>
    <property type="molecule type" value="Genomic_DNA"/>
</dbReference>
<organism evidence="3 5">
    <name type="scientific">Phytophthora cactorum</name>
    <dbReference type="NCBI Taxonomy" id="29920"/>
    <lineage>
        <taxon>Eukaryota</taxon>
        <taxon>Sar</taxon>
        <taxon>Stramenopiles</taxon>
        <taxon>Oomycota</taxon>
        <taxon>Peronosporomycetes</taxon>
        <taxon>Peronosporales</taxon>
        <taxon>Peronosporaceae</taxon>
        <taxon>Phytophthora</taxon>
    </lineage>
</organism>
<feature type="non-terminal residue" evidence="3">
    <location>
        <position position="1"/>
    </location>
</feature>
<dbReference type="Proteomes" id="UP000736787">
    <property type="component" value="Unassembled WGS sequence"/>
</dbReference>
<dbReference type="EMBL" id="RCMG01004145">
    <property type="protein sequence ID" value="KAG2796177.1"/>
    <property type="molecule type" value="Genomic_DNA"/>
</dbReference>
<evidence type="ECO:0000313" key="2">
    <source>
        <dbReference type="EMBL" id="KAG2870681.1"/>
    </source>
</evidence>
<dbReference type="Proteomes" id="UP000697107">
    <property type="component" value="Unassembled WGS sequence"/>
</dbReference>
<name>A0A8T1JCA2_9STRA</name>
<accession>A0A8T1JCA2</accession>